<comment type="caution">
    <text evidence="3">The sequence shown here is derived from an EMBL/GenBank/DDBJ whole genome shotgun (WGS) entry which is preliminary data.</text>
</comment>
<proteinExistence type="predicted"/>
<dbReference type="InterPro" id="IPR051681">
    <property type="entry name" value="Ser/Thr_Kinases-Pseudokinases"/>
</dbReference>
<organism evidence="3 4">
    <name type="scientific">Marasmius oreades</name>
    <name type="common">fairy-ring Marasmius</name>
    <dbReference type="NCBI Taxonomy" id="181124"/>
    <lineage>
        <taxon>Eukaryota</taxon>
        <taxon>Fungi</taxon>
        <taxon>Dikarya</taxon>
        <taxon>Basidiomycota</taxon>
        <taxon>Agaricomycotina</taxon>
        <taxon>Agaricomycetes</taxon>
        <taxon>Agaricomycetidae</taxon>
        <taxon>Agaricales</taxon>
        <taxon>Marasmiineae</taxon>
        <taxon>Marasmiaceae</taxon>
        <taxon>Marasmius</taxon>
    </lineage>
</organism>
<dbReference type="PROSITE" id="PS50010">
    <property type="entry name" value="DH_2"/>
    <property type="match status" value="1"/>
</dbReference>
<dbReference type="AlphaFoldDB" id="A0A9P7UWH0"/>
<evidence type="ECO:0000259" key="2">
    <source>
        <dbReference type="PROSITE" id="PS50011"/>
    </source>
</evidence>
<dbReference type="InterPro" id="IPR000719">
    <property type="entry name" value="Prot_kinase_dom"/>
</dbReference>
<evidence type="ECO:0000259" key="1">
    <source>
        <dbReference type="PROSITE" id="PS50010"/>
    </source>
</evidence>
<evidence type="ECO:0000313" key="3">
    <source>
        <dbReference type="EMBL" id="KAG7095918.1"/>
    </source>
</evidence>
<dbReference type="SUPFAM" id="SSF56112">
    <property type="entry name" value="Protein kinase-like (PK-like)"/>
    <property type="match status" value="1"/>
</dbReference>
<sequence length="684" mass="77035">MNTDEELGHLQATLQGIFQDDANLAMFLEQKGEDAQNWLDRLQVLVDYPNVLPHLRSSIFKVMIRLSKSSGLHPKCLSIQNVHKLGAHPIASGGSGDVWKGVLGEPPGRPVCLKVVKVYLTSDIPELFKEYLQEAIVWRQLKHPNLLPFLGMYYLEDETQFCLVSPWMDKGNLVQFLRATQREHVNHHALVYDVASGLAYLHSRKFVHGDLKGVNILITPDCRACIGDFGLSRVADTHGLRITTSHSRPAGTARWLAPELLVGGGRPSKESDIYAFGCVCYEIFTGVCPFPDVPHEITVAFQVVQGRRPSRPQEITELSDAMWTIMESCWNANTSSRPTAVAVVEMVIQMDAWTSLTPASNWNDSIFTRQIWNNVQHPPLLSACDFNREQGDHSQHNLLLRLIGTEQSYLNLLEGIIKKVAAAWSRDNMPPILLDGMFRTIERVYRSHRTFCPKPQESNASSATLEDTQELMMRWPKSLGASYTFYVQSYHSGLDDWEPVTSNTRLGEILSHLSLKKITGGFWTLDELFLLPIGRLKYFKQLYTSLLEYYQPSHPRHRVLLDSIGNVERILGTYHERKDTKAGSSSSFTTMPELDAMEDEEEGSDGYNLDMHINSLSSNGSALHGEVHMESGSESRHVIVSNDHGLIFGGQNLTMTEAHKLSLKREYQYSRSPSPDSPSKSDEI</sequence>
<evidence type="ECO:0000313" key="4">
    <source>
        <dbReference type="Proteomes" id="UP001049176"/>
    </source>
</evidence>
<feature type="domain" description="Protein kinase" evidence="2">
    <location>
        <begin position="84"/>
        <end position="354"/>
    </location>
</feature>
<dbReference type="OrthoDB" id="122279at2759"/>
<gene>
    <name evidence="3" type="ORF">E1B28_006602</name>
</gene>
<dbReference type="GO" id="GO:0005085">
    <property type="term" value="F:guanyl-nucleotide exchange factor activity"/>
    <property type="evidence" value="ECO:0007669"/>
    <property type="project" value="InterPro"/>
</dbReference>
<dbReference type="RefSeq" id="XP_043012388.1">
    <property type="nucleotide sequence ID" value="XM_043151294.1"/>
</dbReference>
<feature type="domain" description="DH" evidence="1">
    <location>
        <begin position="394"/>
        <end position="577"/>
    </location>
</feature>
<dbReference type="Pfam" id="PF00621">
    <property type="entry name" value="RhoGEF"/>
    <property type="match status" value="1"/>
</dbReference>
<dbReference type="Pfam" id="PF07714">
    <property type="entry name" value="PK_Tyr_Ser-Thr"/>
    <property type="match status" value="1"/>
</dbReference>
<dbReference type="GO" id="GO:0005524">
    <property type="term" value="F:ATP binding"/>
    <property type="evidence" value="ECO:0007669"/>
    <property type="project" value="InterPro"/>
</dbReference>
<dbReference type="InterPro" id="IPR011009">
    <property type="entry name" value="Kinase-like_dom_sf"/>
</dbReference>
<dbReference type="PRINTS" id="PR00109">
    <property type="entry name" value="TYRKINASE"/>
</dbReference>
<dbReference type="PANTHER" id="PTHR44329">
    <property type="entry name" value="SERINE/THREONINE-PROTEIN KINASE TNNI3K-RELATED"/>
    <property type="match status" value="1"/>
</dbReference>
<accession>A0A9P7UWH0</accession>
<dbReference type="Gene3D" id="1.10.510.10">
    <property type="entry name" value="Transferase(Phosphotransferase) domain 1"/>
    <property type="match status" value="1"/>
</dbReference>
<dbReference type="Proteomes" id="UP001049176">
    <property type="component" value="Chromosome 3"/>
</dbReference>
<dbReference type="GO" id="GO:0004674">
    <property type="term" value="F:protein serine/threonine kinase activity"/>
    <property type="evidence" value="ECO:0007669"/>
    <property type="project" value="TreeGrafter"/>
</dbReference>
<dbReference type="InterPro" id="IPR008271">
    <property type="entry name" value="Ser/Thr_kinase_AS"/>
</dbReference>
<dbReference type="SMART" id="SM00220">
    <property type="entry name" value="S_TKc"/>
    <property type="match status" value="1"/>
</dbReference>
<dbReference type="Gene3D" id="1.20.900.10">
    <property type="entry name" value="Dbl homology (DH) domain"/>
    <property type="match status" value="1"/>
</dbReference>
<protein>
    <submittedName>
        <fullName evidence="3">Uncharacterized protein</fullName>
    </submittedName>
</protein>
<dbReference type="PROSITE" id="PS00108">
    <property type="entry name" value="PROTEIN_KINASE_ST"/>
    <property type="match status" value="1"/>
</dbReference>
<dbReference type="GeneID" id="66075678"/>
<name>A0A9P7UWH0_9AGAR</name>
<dbReference type="PROSITE" id="PS50011">
    <property type="entry name" value="PROTEIN_KINASE_DOM"/>
    <property type="match status" value="1"/>
</dbReference>
<dbReference type="InterPro" id="IPR001245">
    <property type="entry name" value="Ser-Thr/Tyr_kinase_cat_dom"/>
</dbReference>
<reference evidence="3" key="1">
    <citation type="journal article" date="2021" name="Genome Biol. Evol.">
        <title>The assembled and annotated genome of the fairy-ring fungus Marasmius oreades.</title>
        <authorList>
            <person name="Hiltunen M."/>
            <person name="Ament-Velasquez S.L."/>
            <person name="Johannesson H."/>
        </authorList>
    </citation>
    <scope>NUCLEOTIDE SEQUENCE</scope>
    <source>
        <strain evidence="3">03SP1</strain>
    </source>
</reference>
<dbReference type="KEGG" id="more:E1B28_006602"/>
<dbReference type="EMBL" id="CM032183">
    <property type="protein sequence ID" value="KAG7095918.1"/>
    <property type="molecule type" value="Genomic_DNA"/>
</dbReference>
<dbReference type="InterPro" id="IPR000219">
    <property type="entry name" value="DH_dom"/>
</dbReference>
<keyword evidence="4" id="KW-1185">Reference proteome</keyword>
<dbReference type="InterPro" id="IPR035899">
    <property type="entry name" value="DBL_dom_sf"/>
</dbReference>
<dbReference type="SUPFAM" id="SSF48065">
    <property type="entry name" value="DBL homology domain (DH-domain)"/>
    <property type="match status" value="1"/>
</dbReference>